<proteinExistence type="predicted"/>
<feature type="signal peptide" evidence="1">
    <location>
        <begin position="1"/>
        <end position="20"/>
    </location>
</feature>
<dbReference type="Proteomes" id="UP001153678">
    <property type="component" value="Unassembled WGS sequence"/>
</dbReference>
<keyword evidence="3" id="KW-1185">Reference proteome</keyword>
<dbReference type="AlphaFoldDB" id="A0A9W4X0B0"/>
<evidence type="ECO:0000256" key="1">
    <source>
        <dbReference type="SAM" id="SignalP"/>
    </source>
</evidence>
<dbReference type="OrthoDB" id="2329320at2759"/>
<protein>
    <submittedName>
        <fullName evidence="2">9045_t:CDS:1</fullName>
    </submittedName>
</protein>
<evidence type="ECO:0000313" key="3">
    <source>
        <dbReference type="Proteomes" id="UP001153678"/>
    </source>
</evidence>
<feature type="chain" id="PRO_5040986153" evidence="1">
    <location>
        <begin position="21"/>
        <end position="63"/>
    </location>
</feature>
<evidence type="ECO:0000313" key="2">
    <source>
        <dbReference type="EMBL" id="CAI2198651.1"/>
    </source>
</evidence>
<feature type="non-terminal residue" evidence="2">
    <location>
        <position position="63"/>
    </location>
</feature>
<sequence length="63" mass="7070">STVLILSVFFLIYVIRNQFSNNLPACDGSTTSEIKKIFIEITNELSVYDTKIANEIASRVSEI</sequence>
<organism evidence="2 3">
    <name type="scientific">Funneliformis geosporum</name>
    <dbReference type="NCBI Taxonomy" id="1117311"/>
    <lineage>
        <taxon>Eukaryota</taxon>
        <taxon>Fungi</taxon>
        <taxon>Fungi incertae sedis</taxon>
        <taxon>Mucoromycota</taxon>
        <taxon>Glomeromycotina</taxon>
        <taxon>Glomeromycetes</taxon>
        <taxon>Glomerales</taxon>
        <taxon>Glomeraceae</taxon>
        <taxon>Funneliformis</taxon>
    </lineage>
</organism>
<gene>
    <name evidence="2" type="ORF">FWILDA_LOCUS18679</name>
</gene>
<keyword evidence="1" id="KW-0732">Signal</keyword>
<comment type="caution">
    <text evidence="2">The sequence shown here is derived from an EMBL/GenBank/DDBJ whole genome shotgun (WGS) entry which is preliminary data.</text>
</comment>
<reference evidence="2" key="1">
    <citation type="submission" date="2022-08" db="EMBL/GenBank/DDBJ databases">
        <authorList>
            <person name="Kallberg Y."/>
            <person name="Tangrot J."/>
            <person name="Rosling A."/>
        </authorList>
    </citation>
    <scope>NUCLEOTIDE SEQUENCE</scope>
    <source>
        <strain evidence="2">Wild A</strain>
    </source>
</reference>
<feature type="non-terminal residue" evidence="2">
    <location>
        <position position="1"/>
    </location>
</feature>
<dbReference type="EMBL" id="CAMKVN010019167">
    <property type="protein sequence ID" value="CAI2198651.1"/>
    <property type="molecule type" value="Genomic_DNA"/>
</dbReference>
<name>A0A9W4X0B0_9GLOM</name>
<accession>A0A9W4X0B0</accession>